<evidence type="ECO:0000256" key="10">
    <source>
        <dbReference type="SAM" id="MobiDB-lite"/>
    </source>
</evidence>
<evidence type="ECO:0000256" key="6">
    <source>
        <dbReference type="ARBA" id="ARBA00023235"/>
    </source>
</evidence>
<dbReference type="FunFam" id="3.10.290.10:FF:000010">
    <property type="entry name" value="Pseudouridine synthase"/>
    <property type="match status" value="1"/>
</dbReference>
<evidence type="ECO:0000259" key="11">
    <source>
        <dbReference type="SMART" id="SM00363"/>
    </source>
</evidence>
<sequence>MKTEQRSNSGNTHPHGTQQSVRFQTINADQAGQRIDNYLLSQLKGVPKSMIYRIIRKGEVRVNKGRVKAEYKLQADDLVRIPPVKVSEKAQAPISNKLQQVAQLEQQIVFEDDVLLVLNKPSGLAVHGGSGLSFGVIEALRSLRPEARFLELVHRLDRDTSGILLVAKKRSALRSLHEQLRNKTIQKEYLALVRGQWQSHCKAVNAPLNKNELASGERIVRISEQGKPSETRFSIEERYGEQATLIKAMPITGRTHQIRVHSQYAGHPIALDSKYGDQDFDQKMQALGLNRLFLHAYAIRFEHPKSGETLRLSAELDSSMKGILRQLREQNLHG</sequence>
<keyword evidence="13" id="KW-1185">Reference proteome</keyword>
<dbReference type="CDD" id="cd00165">
    <property type="entry name" value="S4"/>
    <property type="match status" value="1"/>
</dbReference>
<dbReference type="EMBL" id="FWWV01000019">
    <property type="protein sequence ID" value="SMB85361.1"/>
    <property type="molecule type" value="Genomic_DNA"/>
</dbReference>
<dbReference type="InterPro" id="IPR050188">
    <property type="entry name" value="RluA_PseudoU_synthase"/>
</dbReference>
<dbReference type="Gene3D" id="3.30.2350.10">
    <property type="entry name" value="Pseudouridine synthase"/>
    <property type="match status" value="1"/>
</dbReference>
<dbReference type="InterPro" id="IPR006225">
    <property type="entry name" value="PsdUridine_synth_RluC/D"/>
</dbReference>
<dbReference type="GO" id="GO:0000455">
    <property type="term" value="P:enzyme-directed rRNA pseudouridine synthesis"/>
    <property type="evidence" value="ECO:0007669"/>
    <property type="project" value="TreeGrafter"/>
</dbReference>
<organism evidence="12 13">
    <name type="scientific">Pasteurella testudinis DSM 23072</name>
    <dbReference type="NCBI Taxonomy" id="1122938"/>
    <lineage>
        <taxon>Bacteria</taxon>
        <taxon>Pseudomonadati</taxon>
        <taxon>Pseudomonadota</taxon>
        <taxon>Gammaproteobacteria</taxon>
        <taxon>Pasteurellales</taxon>
        <taxon>Pasteurellaceae</taxon>
        <taxon>Pasteurella</taxon>
    </lineage>
</organism>
<dbReference type="STRING" id="1122938.SAMN05660772_02475"/>
<keyword evidence="4" id="KW-0698">rRNA processing</keyword>
<evidence type="ECO:0000256" key="4">
    <source>
        <dbReference type="ARBA" id="ARBA00022552"/>
    </source>
</evidence>
<dbReference type="InterPro" id="IPR006145">
    <property type="entry name" value="PsdUridine_synth_RsuA/RluA"/>
</dbReference>
<comment type="similarity">
    <text evidence="3 9">Belongs to the pseudouridine synthase RluA family.</text>
</comment>
<proteinExistence type="inferred from homology"/>
<dbReference type="CDD" id="cd02869">
    <property type="entry name" value="PseudoU_synth_RluA_like"/>
    <property type="match status" value="1"/>
</dbReference>
<dbReference type="PROSITE" id="PS01129">
    <property type="entry name" value="PSI_RLU"/>
    <property type="match status" value="1"/>
</dbReference>
<feature type="region of interest" description="Disordered" evidence="10">
    <location>
        <begin position="1"/>
        <end position="20"/>
    </location>
</feature>
<evidence type="ECO:0000256" key="8">
    <source>
        <dbReference type="PROSITE-ProRule" id="PRU00182"/>
    </source>
</evidence>
<gene>
    <name evidence="12" type="ORF">SAMN05660772_02475</name>
</gene>
<evidence type="ECO:0000256" key="7">
    <source>
        <dbReference type="PIRSR" id="PIRSR606225-1"/>
    </source>
</evidence>
<dbReference type="InterPro" id="IPR020103">
    <property type="entry name" value="PsdUridine_synth_cat_dom_sf"/>
</dbReference>
<dbReference type="Pfam" id="PF00849">
    <property type="entry name" value="PseudoU_synth_2"/>
    <property type="match status" value="1"/>
</dbReference>
<dbReference type="RefSeq" id="WP_084257146.1">
    <property type="nucleotide sequence ID" value="NZ_FWWV01000019.1"/>
</dbReference>
<evidence type="ECO:0000256" key="5">
    <source>
        <dbReference type="ARBA" id="ARBA00022884"/>
    </source>
</evidence>
<dbReference type="GO" id="GO:0160141">
    <property type="term" value="F:23S rRNA pseudouridine(955/2504/2580) synthase activity"/>
    <property type="evidence" value="ECO:0007669"/>
    <property type="project" value="UniProtKB-EC"/>
</dbReference>
<name>A0A1W1UX44_9PAST</name>
<dbReference type="SUPFAM" id="SSF55174">
    <property type="entry name" value="Alpha-L RNA-binding motif"/>
    <property type="match status" value="1"/>
</dbReference>
<dbReference type="SMART" id="SM00363">
    <property type="entry name" value="S4"/>
    <property type="match status" value="1"/>
</dbReference>
<dbReference type="Pfam" id="PF01479">
    <property type="entry name" value="S4"/>
    <property type="match status" value="1"/>
</dbReference>
<dbReference type="NCBIfam" id="TIGR00005">
    <property type="entry name" value="rluA_subfam"/>
    <property type="match status" value="1"/>
</dbReference>
<dbReference type="Gene3D" id="3.10.290.10">
    <property type="entry name" value="RNA-binding S4 domain"/>
    <property type="match status" value="1"/>
</dbReference>
<protein>
    <recommendedName>
        <fullName evidence="9">Pseudouridine synthase</fullName>
        <ecNumber evidence="9">5.4.99.-</ecNumber>
    </recommendedName>
</protein>
<reference evidence="13" key="1">
    <citation type="submission" date="2017-04" db="EMBL/GenBank/DDBJ databases">
        <authorList>
            <person name="Varghese N."/>
            <person name="Submissions S."/>
        </authorList>
    </citation>
    <scope>NUCLEOTIDE SEQUENCE [LARGE SCALE GENOMIC DNA]</scope>
    <source>
        <strain evidence="13">DSM 23072</strain>
    </source>
</reference>
<evidence type="ECO:0000313" key="13">
    <source>
        <dbReference type="Proteomes" id="UP000192408"/>
    </source>
</evidence>
<evidence type="ECO:0000256" key="9">
    <source>
        <dbReference type="RuleBase" id="RU362028"/>
    </source>
</evidence>
<keyword evidence="5 8" id="KW-0694">RNA-binding</keyword>
<dbReference type="PANTHER" id="PTHR21600:SF92">
    <property type="entry name" value="RIBOSOMAL LARGE SUBUNIT PSEUDOURIDINE SYNTHASE C"/>
    <property type="match status" value="1"/>
</dbReference>
<feature type="active site" evidence="7">
    <location>
        <position position="157"/>
    </location>
</feature>
<evidence type="ECO:0000256" key="3">
    <source>
        <dbReference type="ARBA" id="ARBA00010876"/>
    </source>
</evidence>
<dbReference type="NCBIfam" id="NF008249">
    <property type="entry name" value="PRK11025.1"/>
    <property type="match status" value="1"/>
</dbReference>
<dbReference type="SUPFAM" id="SSF55120">
    <property type="entry name" value="Pseudouridine synthase"/>
    <property type="match status" value="1"/>
</dbReference>
<accession>A0A1W1UX44</accession>
<dbReference type="Proteomes" id="UP000192408">
    <property type="component" value="Unassembled WGS sequence"/>
</dbReference>
<comment type="catalytic activity">
    <reaction evidence="9">
        <text>a uridine in RNA = a pseudouridine in RNA</text>
        <dbReference type="Rhea" id="RHEA:48348"/>
        <dbReference type="Rhea" id="RHEA-COMP:12068"/>
        <dbReference type="Rhea" id="RHEA-COMP:12069"/>
        <dbReference type="ChEBI" id="CHEBI:65314"/>
        <dbReference type="ChEBI" id="CHEBI:65315"/>
    </reaction>
</comment>
<dbReference type="EC" id="5.4.99.-" evidence="9"/>
<dbReference type="InterPro" id="IPR036986">
    <property type="entry name" value="S4_RNA-bd_sf"/>
</dbReference>
<comment type="function">
    <text evidence="2">Responsible for synthesis of pseudouridine from uracil at positions 955, 2504 and 2580 in 23S ribosomal RNA.</text>
</comment>
<dbReference type="InterPro" id="IPR002942">
    <property type="entry name" value="S4_RNA-bd"/>
</dbReference>
<dbReference type="InterPro" id="IPR006224">
    <property type="entry name" value="PsdUridine_synth_RluA-like_CS"/>
</dbReference>
<feature type="domain" description="RNA-binding S4" evidence="11">
    <location>
        <begin position="33"/>
        <end position="94"/>
    </location>
</feature>
<evidence type="ECO:0000313" key="12">
    <source>
        <dbReference type="EMBL" id="SMB85361.1"/>
    </source>
</evidence>
<dbReference type="AlphaFoldDB" id="A0A1W1UX44"/>
<evidence type="ECO:0000256" key="2">
    <source>
        <dbReference type="ARBA" id="ARBA00002876"/>
    </source>
</evidence>
<dbReference type="PANTHER" id="PTHR21600">
    <property type="entry name" value="MITOCHONDRIAL RNA PSEUDOURIDINE SYNTHASE"/>
    <property type="match status" value="1"/>
</dbReference>
<keyword evidence="6 9" id="KW-0413">Isomerase</keyword>
<evidence type="ECO:0000256" key="1">
    <source>
        <dbReference type="ARBA" id="ARBA00000381"/>
    </source>
</evidence>
<comment type="catalytic activity">
    <reaction evidence="1">
        <text>uridine(955/2504/2580) in 23S rRNA = pseudouridine(955/2504/2580) in 23S rRNA</text>
        <dbReference type="Rhea" id="RHEA:42528"/>
        <dbReference type="Rhea" id="RHEA-COMP:10099"/>
        <dbReference type="Rhea" id="RHEA-COMP:10100"/>
        <dbReference type="ChEBI" id="CHEBI:65314"/>
        <dbReference type="ChEBI" id="CHEBI:65315"/>
        <dbReference type="EC" id="5.4.99.24"/>
    </reaction>
</comment>
<dbReference type="PROSITE" id="PS50889">
    <property type="entry name" value="S4"/>
    <property type="match status" value="1"/>
</dbReference>
<dbReference type="GO" id="GO:0003723">
    <property type="term" value="F:RNA binding"/>
    <property type="evidence" value="ECO:0007669"/>
    <property type="project" value="UniProtKB-KW"/>
</dbReference>